<comment type="caution">
    <text evidence="2">The sequence shown here is derived from an EMBL/GenBank/DDBJ whole genome shotgun (WGS) entry which is preliminary data.</text>
</comment>
<dbReference type="InterPro" id="IPR043129">
    <property type="entry name" value="ATPase_NBD"/>
</dbReference>
<gene>
    <name evidence="2" type="ORF">CEY16_08470</name>
</gene>
<name>A0A2I0QUF9_9BACI</name>
<proteinExistence type="predicted"/>
<reference evidence="2 3" key="1">
    <citation type="submission" date="2017-06" db="EMBL/GenBank/DDBJ databases">
        <title>the draft geome sequence of Illustriluteabacillus marina B3227.</title>
        <authorList>
            <person name="He R.-H."/>
            <person name="Du Z.-J."/>
        </authorList>
    </citation>
    <scope>NUCLEOTIDE SEQUENCE [LARGE SCALE GENOMIC DNA]</scope>
    <source>
        <strain evidence="2 3">B3227</strain>
    </source>
</reference>
<dbReference type="AlphaFoldDB" id="A0A2I0QUF9"/>
<dbReference type="CDD" id="cd24007">
    <property type="entry name" value="ASKHA_NBD_eukNAGK-like"/>
    <property type="match status" value="1"/>
</dbReference>
<dbReference type="Gene3D" id="3.30.420.40">
    <property type="match status" value="2"/>
</dbReference>
<dbReference type="InterPro" id="IPR052519">
    <property type="entry name" value="Euk-type_GlcNAc_Kinase"/>
</dbReference>
<keyword evidence="3" id="KW-1185">Reference proteome</keyword>
<dbReference type="InterPro" id="IPR002731">
    <property type="entry name" value="ATPase_BadF"/>
</dbReference>
<sequence>MVKGVQNVTYLIGIDGGGTKTTAILATKQGEVLAESKTSSTNPNLIDNEELEKRITHLLNEFRNHDRKVFSKVSSVFAGVSGAGNSDAKNNFATILRKKLPRTKNISVEADTINALYSGTYGKPGIIQIAGTGATTYGINDEGDSWRVDGWGYLLGDEGSGYYIGAEGVKSVLKSADGRGPATNLSEKIKHYFNCKNEFDLVRKIYRAEYPKNQISSIAVLVFDSYRENDEVAINIMEGAAQKLCKSIQTVNAKVFQGYEDVPVILCGGLFEKSNSLSDLLKKHLAKNNILKPSIPTFSPVKGSIIGAKLNISRNIDDEFIEALRAK</sequence>
<organism evidence="2 3">
    <name type="scientific">Halalkalibacillus sediminis</name>
    <dbReference type="NCBI Taxonomy" id="2018042"/>
    <lineage>
        <taxon>Bacteria</taxon>
        <taxon>Bacillati</taxon>
        <taxon>Bacillota</taxon>
        <taxon>Bacilli</taxon>
        <taxon>Bacillales</taxon>
        <taxon>Bacillaceae</taxon>
        <taxon>Halalkalibacillus</taxon>
    </lineage>
</organism>
<evidence type="ECO:0000313" key="2">
    <source>
        <dbReference type="EMBL" id="PKR77949.1"/>
    </source>
</evidence>
<dbReference type="EMBL" id="PJNH01000002">
    <property type="protein sequence ID" value="PKR77949.1"/>
    <property type="molecule type" value="Genomic_DNA"/>
</dbReference>
<accession>A0A2I0QUF9</accession>
<dbReference type="SUPFAM" id="SSF53067">
    <property type="entry name" value="Actin-like ATPase domain"/>
    <property type="match status" value="2"/>
</dbReference>
<evidence type="ECO:0000259" key="1">
    <source>
        <dbReference type="Pfam" id="PF01869"/>
    </source>
</evidence>
<dbReference type="PANTHER" id="PTHR43190">
    <property type="entry name" value="N-ACETYL-D-GLUCOSAMINE KINASE"/>
    <property type="match status" value="1"/>
</dbReference>
<evidence type="ECO:0000313" key="3">
    <source>
        <dbReference type="Proteomes" id="UP000243524"/>
    </source>
</evidence>
<feature type="domain" description="ATPase BadF/BadG/BcrA/BcrD type" evidence="1">
    <location>
        <begin position="12"/>
        <end position="304"/>
    </location>
</feature>
<dbReference type="PANTHER" id="PTHR43190:SF3">
    <property type="entry name" value="N-ACETYL-D-GLUCOSAMINE KINASE"/>
    <property type="match status" value="1"/>
</dbReference>
<protein>
    <recommendedName>
        <fullName evidence="1">ATPase BadF/BadG/BcrA/BcrD type domain-containing protein</fullName>
    </recommendedName>
</protein>
<dbReference type="Pfam" id="PF01869">
    <property type="entry name" value="BcrAD_BadFG"/>
    <property type="match status" value="1"/>
</dbReference>
<dbReference type="Proteomes" id="UP000243524">
    <property type="component" value="Unassembled WGS sequence"/>
</dbReference>